<organism evidence="1">
    <name type="scientific">Arundo donax</name>
    <name type="common">Giant reed</name>
    <name type="synonym">Donax arundinaceus</name>
    <dbReference type="NCBI Taxonomy" id="35708"/>
    <lineage>
        <taxon>Eukaryota</taxon>
        <taxon>Viridiplantae</taxon>
        <taxon>Streptophyta</taxon>
        <taxon>Embryophyta</taxon>
        <taxon>Tracheophyta</taxon>
        <taxon>Spermatophyta</taxon>
        <taxon>Magnoliopsida</taxon>
        <taxon>Liliopsida</taxon>
        <taxon>Poales</taxon>
        <taxon>Poaceae</taxon>
        <taxon>PACMAD clade</taxon>
        <taxon>Arundinoideae</taxon>
        <taxon>Arundineae</taxon>
        <taxon>Arundo</taxon>
    </lineage>
</organism>
<reference evidence="1" key="1">
    <citation type="submission" date="2014-09" db="EMBL/GenBank/DDBJ databases">
        <authorList>
            <person name="Magalhaes I.L.F."/>
            <person name="Oliveira U."/>
            <person name="Santos F.R."/>
            <person name="Vidigal T.H.D.A."/>
            <person name="Brescovit A.D."/>
            <person name="Santos A.J."/>
        </authorList>
    </citation>
    <scope>NUCLEOTIDE SEQUENCE</scope>
    <source>
        <tissue evidence="1">Shoot tissue taken approximately 20 cm above the soil surface</tissue>
    </source>
</reference>
<sequence length="25" mass="3040">MIKHLLFFSQNSDAAYFFFRSPICR</sequence>
<reference evidence="1" key="2">
    <citation type="journal article" date="2015" name="Data Brief">
        <title>Shoot transcriptome of the giant reed, Arundo donax.</title>
        <authorList>
            <person name="Barrero R.A."/>
            <person name="Guerrero F.D."/>
            <person name="Moolhuijzen P."/>
            <person name="Goolsby J.A."/>
            <person name="Tidwell J."/>
            <person name="Bellgard S.E."/>
            <person name="Bellgard M.I."/>
        </authorList>
    </citation>
    <scope>NUCLEOTIDE SEQUENCE</scope>
    <source>
        <tissue evidence="1">Shoot tissue taken approximately 20 cm above the soil surface</tissue>
    </source>
</reference>
<name>A0A0A9BWM8_ARUDO</name>
<proteinExistence type="predicted"/>
<evidence type="ECO:0000313" key="1">
    <source>
        <dbReference type="EMBL" id="JAD63647.1"/>
    </source>
</evidence>
<accession>A0A0A9BWM8</accession>
<dbReference type="EMBL" id="GBRH01234248">
    <property type="protein sequence ID" value="JAD63647.1"/>
    <property type="molecule type" value="Transcribed_RNA"/>
</dbReference>
<dbReference type="AlphaFoldDB" id="A0A0A9BWM8"/>
<protein>
    <submittedName>
        <fullName evidence="1">Uncharacterized protein</fullName>
    </submittedName>
</protein>